<dbReference type="GO" id="GO:0016779">
    <property type="term" value="F:nucleotidyltransferase activity"/>
    <property type="evidence" value="ECO:0007669"/>
    <property type="project" value="UniProtKB-KW"/>
</dbReference>
<dbReference type="Pfam" id="PF00483">
    <property type="entry name" value="NTP_transferase"/>
    <property type="match status" value="1"/>
</dbReference>
<dbReference type="InterPro" id="IPR005835">
    <property type="entry name" value="NTP_transferase_dom"/>
</dbReference>
<reference evidence="4 5" key="1">
    <citation type="submission" date="2020-08" db="EMBL/GenBank/DDBJ databases">
        <title>Bridging the membrane lipid divide: bacteria of the FCB group superphylum have the potential to synthesize archaeal ether lipids.</title>
        <authorList>
            <person name="Villanueva L."/>
            <person name="Von Meijenfeldt F.A.B."/>
            <person name="Westbye A.B."/>
            <person name="Yadav S."/>
            <person name="Hopmans E.C."/>
            <person name="Dutilh B.E."/>
            <person name="Sinninghe Damste J.S."/>
        </authorList>
    </citation>
    <scope>NUCLEOTIDE SEQUENCE [LARGE SCALE GENOMIC DNA]</scope>
    <source>
        <strain evidence="4">NIOZ-UU100</strain>
    </source>
</reference>
<dbReference type="AlphaFoldDB" id="A0A8J6P6K4"/>
<dbReference type="InterPro" id="IPR054790">
    <property type="entry name" value="MurU"/>
</dbReference>
<dbReference type="SUPFAM" id="SSF53448">
    <property type="entry name" value="Nucleotide-diphospho-sugar transferases"/>
    <property type="match status" value="1"/>
</dbReference>
<name>A0A8J6P6K4_9GAMM</name>
<dbReference type="EMBL" id="JACNFK010000008">
    <property type="protein sequence ID" value="MBC8518847.1"/>
    <property type="molecule type" value="Genomic_DNA"/>
</dbReference>
<proteinExistence type="predicted"/>
<evidence type="ECO:0000313" key="5">
    <source>
        <dbReference type="Proteomes" id="UP000654401"/>
    </source>
</evidence>
<evidence type="ECO:0000256" key="2">
    <source>
        <dbReference type="ARBA" id="ARBA00022695"/>
    </source>
</evidence>
<keyword evidence="2" id="KW-0548">Nucleotidyltransferase</keyword>
<dbReference type="Proteomes" id="UP000654401">
    <property type="component" value="Unassembled WGS sequence"/>
</dbReference>
<gene>
    <name evidence="4" type="ORF">H8D24_00375</name>
</gene>
<accession>A0A8J6P6K4</accession>
<keyword evidence="1" id="KW-0808">Transferase</keyword>
<dbReference type="InterPro" id="IPR029044">
    <property type="entry name" value="Nucleotide-diphossugar_trans"/>
</dbReference>
<dbReference type="PANTHER" id="PTHR43584:SF8">
    <property type="entry name" value="N-ACETYLMURAMATE ALPHA-1-PHOSPHATE URIDYLYLTRANSFERASE"/>
    <property type="match status" value="1"/>
</dbReference>
<evidence type="ECO:0000256" key="1">
    <source>
        <dbReference type="ARBA" id="ARBA00022679"/>
    </source>
</evidence>
<sequence>MKAMILAAGRGKRMRPLTDKIPKPLLKVRGRPLIEYHIEGLVAVGVRDIVINHGWLGGQIPQHLGDGSRFGADIQYSSEPPEALETGGGLVQALPLLGGEPFIVVNGDIFTDYDFGQLTGHEMGGQVSGVLAHLVLVDNPPHHGRGDFVLEDDRVTGYGAVDVEPQLTYSGIAIFHPQLFDGIKCGRFPLAPILFDAVERGVVSGEHHKGRWSDVGTPERLHLVESEL</sequence>
<dbReference type="CDD" id="cd06422">
    <property type="entry name" value="NTP_transferase_like_1"/>
    <property type="match status" value="1"/>
</dbReference>
<protein>
    <submittedName>
        <fullName evidence="4">Nucleotidyltransferase family protein</fullName>
    </submittedName>
</protein>
<evidence type="ECO:0000259" key="3">
    <source>
        <dbReference type="Pfam" id="PF00483"/>
    </source>
</evidence>
<feature type="domain" description="Nucleotidyl transferase" evidence="3">
    <location>
        <begin position="2"/>
        <end position="223"/>
    </location>
</feature>
<dbReference type="InterPro" id="IPR050065">
    <property type="entry name" value="GlmU-like"/>
</dbReference>
<comment type="caution">
    <text evidence="4">The sequence shown here is derived from an EMBL/GenBank/DDBJ whole genome shotgun (WGS) entry which is preliminary data.</text>
</comment>
<organism evidence="4 5">
    <name type="scientific">Candidatus Thiopontia autotrophica</name>
    <dbReference type="NCBI Taxonomy" id="2841688"/>
    <lineage>
        <taxon>Bacteria</taxon>
        <taxon>Pseudomonadati</taxon>
        <taxon>Pseudomonadota</taxon>
        <taxon>Gammaproteobacteria</taxon>
        <taxon>Candidatus Thiopontia</taxon>
    </lineage>
</organism>
<dbReference type="PANTHER" id="PTHR43584">
    <property type="entry name" value="NUCLEOTIDYL TRANSFERASE"/>
    <property type="match status" value="1"/>
</dbReference>
<dbReference type="NCBIfam" id="NF045761">
    <property type="entry name" value="NAMPUrTaseMurU"/>
    <property type="match status" value="1"/>
</dbReference>
<dbReference type="Gene3D" id="3.90.550.10">
    <property type="entry name" value="Spore Coat Polysaccharide Biosynthesis Protein SpsA, Chain A"/>
    <property type="match status" value="1"/>
</dbReference>
<evidence type="ECO:0000313" key="4">
    <source>
        <dbReference type="EMBL" id="MBC8518847.1"/>
    </source>
</evidence>